<organism evidence="2 3">
    <name type="scientific">Hirsutella minnesotensis 3608</name>
    <dbReference type="NCBI Taxonomy" id="1043627"/>
    <lineage>
        <taxon>Eukaryota</taxon>
        <taxon>Fungi</taxon>
        <taxon>Dikarya</taxon>
        <taxon>Ascomycota</taxon>
        <taxon>Pezizomycotina</taxon>
        <taxon>Sordariomycetes</taxon>
        <taxon>Hypocreomycetidae</taxon>
        <taxon>Hypocreales</taxon>
        <taxon>Ophiocordycipitaceae</taxon>
        <taxon>Hirsutella</taxon>
    </lineage>
</organism>
<accession>A0A0F7ZPJ9</accession>
<dbReference type="AlphaFoldDB" id="A0A0F7ZPJ9"/>
<sequence>MAQKDQDDFDSELTRLDKEWSAIYGPLRASINLSARTASQTAGKIAALSRVIVEHERQRSDLTFSRPKTGDAELRLQIVQDALQILRQEAVELEKARDEALGHMKEARAEMLQAATSMKERLDRLKEKFR</sequence>
<protein>
    <submittedName>
        <fullName evidence="2">Uncharacterized protein</fullName>
    </submittedName>
</protein>
<keyword evidence="1" id="KW-0175">Coiled coil</keyword>
<dbReference type="EMBL" id="KQ030516">
    <property type="protein sequence ID" value="KJZ75630.1"/>
    <property type="molecule type" value="Genomic_DNA"/>
</dbReference>
<name>A0A0F7ZPJ9_9HYPO</name>
<reference evidence="2 3" key="1">
    <citation type="journal article" date="2014" name="Genome Biol. Evol.">
        <title>Comparative genomics and transcriptomics analyses reveal divergent lifestyle features of nematode endoparasitic fungus Hirsutella minnesotensis.</title>
        <authorList>
            <person name="Lai Y."/>
            <person name="Liu K."/>
            <person name="Zhang X."/>
            <person name="Zhang X."/>
            <person name="Li K."/>
            <person name="Wang N."/>
            <person name="Shu C."/>
            <person name="Wu Y."/>
            <person name="Wang C."/>
            <person name="Bushley K.E."/>
            <person name="Xiang M."/>
            <person name="Liu X."/>
        </authorList>
    </citation>
    <scope>NUCLEOTIDE SEQUENCE [LARGE SCALE GENOMIC DNA]</scope>
    <source>
        <strain evidence="2 3">3608</strain>
    </source>
</reference>
<gene>
    <name evidence="2" type="ORF">HIM_05093</name>
</gene>
<proteinExistence type="predicted"/>
<evidence type="ECO:0000313" key="3">
    <source>
        <dbReference type="Proteomes" id="UP000054481"/>
    </source>
</evidence>
<evidence type="ECO:0000256" key="1">
    <source>
        <dbReference type="SAM" id="Coils"/>
    </source>
</evidence>
<evidence type="ECO:0000313" key="2">
    <source>
        <dbReference type="EMBL" id="KJZ75630.1"/>
    </source>
</evidence>
<keyword evidence="3" id="KW-1185">Reference proteome</keyword>
<dbReference type="Proteomes" id="UP000054481">
    <property type="component" value="Unassembled WGS sequence"/>
</dbReference>
<feature type="coiled-coil region" evidence="1">
    <location>
        <begin position="76"/>
        <end position="128"/>
    </location>
</feature>